<comment type="caution">
    <text evidence="4">The sequence shown here is derived from an EMBL/GenBank/DDBJ whole genome shotgun (WGS) entry which is preliminary data.</text>
</comment>
<evidence type="ECO:0000256" key="1">
    <source>
        <dbReference type="ARBA" id="ARBA00022741"/>
    </source>
</evidence>
<dbReference type="SUPFAM" id="SSF52540">
    <property type="entry name" value="P-loop containing nucleoside triphosphate hydrolases"/>
    <property type="match status" value="1"/>
</dbReference>
<evidence type="ECO:0000256" key="2">
    <source>
        <dbReference type="ARBA" id="ARBA00022840"/>
    </source>
</evidence>
<dbReference type="SMART" id="SM00382">
    <property type="entry name" value="AAA"/>
    <property type="match status" value="1"/>
</dbReference>
<dbReference type="Proteomes" id="UP000324800">
    <property type="component" value="Unassembled WGS sequence"/>
</dbReference>
<dbReference type="Gene3D" id="3.40.50.300">
    <property type="entry name" value="P-loop containing nucleotide triphosphate hydrolases"/>
    <property type="match status" value="1"/>
</dbReference>
<sequence length="201" mass="22823">MQIHWNDIIGQNDLKDILKDNLNHKKYRKIHFTGPPGNGKKMMARALATEGNLRFLLLRPEMIEGYNPARNIRIAFEYAAEVASSVLVIDCIDDLIGDGTSDQAKTIMAEMETQMSKVDITVIVTSSLCDLLPEEFMINFNNLTVQESEIDQMAQRSKGFSYTDLDKITETFDEIGKNRITVENILKLIDIQHMTINPDTI</sequence>
<proteinExistence type="predicted"/>
<dbReference type="InterPro" id="IPR003593">
    <property type="entry name" value="AAA+_ATPase"/>
</dbReference>
<organism evidence="4 5">
    <name type="scientific">Streblomastix strix</name>
    <dbReference type="NCBI Taxonomy" id="222440"/>
    <lineage>
        <taxon>Eukaryota</taxon>
        <taxon>Metamonada</taxon>
        <taxon>Preaxostyla</taxon>
        <taxon>Oxymonadida</taxon>
        <taxon>Streblomastigidae</taxon>
        <taxon>Streblomastix</taxon>
    </lineage>
</organism>
<dbReference type="EMBL" id="SNRW01015574">
    <property type="protein sequence ID" value="KAA6370247.1"/>
    <property type="molecule type" value="Genomic_DNA"/>
</dbReference>
<protein>
    <recommendedName>
        <fullName evidence="3">AAA+ ATPase domain-containing protein</fullName>
    </recommendedName>
</protein>
<dbReference type="InterPro" id="IPR003959">
    <property type="entry name" value="ATPase_AAA_core"/>
</dbReference>
<evidence type="ECO:0000313" key="4">
    <source>
        <dbReference type="EMBL" id="KAA6370247.1"/>
    </source>
</evidence>
<keyword evidence="2" id="KW-0067">ATP-binding</keyword>
<name>A0A5J4UIG0_9EUKA</name>
<reference evidence="4 5" key="1">
    <citation type="submission" date="2019-03" db="EMBL/GenBank/DDBJ databases">
        <title>Single cell metagenomics reveals metabolic interactions within the superorganism composed of flagellate Streblomastix strix and complex community of Bacteroidetes bacteria on its surface.</title>
        <authorList>
            <person name="Treitli S.C."/>
            <person name="Kolisko M."/>
            <person name="Husnik F."/>
            <person name="Keeling P."/>
            <person name="Hampl V."/>
        </authorList>
    </citation>
    <scope>NUCLEOTIDE SEQUENCE [LARGE SCALE GENOMIC DNA]</scope>
    <source>
        <strain evidence="4">ST1C</strain>
    </source>
</reference>
<dbReference type="AlphaFoldDB" id="A0A5J4UIG0"/>
<gene>
    <name evidence="4" type="ORF">EZS28_034227</name>
</gene>
<dbReference type="InterPro" id="IPR050168">
    <property type="entry name" value="AAA_ATPase_domain"/>
</dbReference>
<dbReference type="PANTHER" id="PTHR23077:SF171">
    <property type="entry name" value="NUCLEAR VALOSIN-CONTAINING PROTEIN-LIKE"/>
    <property type="match status" value="1"/>
</dbReference>
<accession>A0A5J4UIG0</accession>
<evidence type="ECO:0000313" key="5">
    <source>
        <dbReference type="Proteomes" id="UP000324800"/>
    </source>
</evidence>
<keyword evidence="1" id="KW-0547">Nucleotide-binding</keyword>
<dbReference type="OrthoDB" id="2115716at2759"/>
<dbReference type="GO" id="GO:0016887">
    <property type="term" value="F:ATP hydrolysis activity"/>
    <property type="evidence" value="ECO:0007669"/>
    <property type="project" value="InterPro"/>
</dbReference>
<dbReference type="Pfam" id="PF00004">
    <property type="entry name" value="AAA"/>
    <property type="match status" value="1"/>
</dbReference>
<feature type="domain" description="AAA+ ATPase" evidence="3">
    <location>
        <begin position="26"/>
        <end position="144"/>
    </location>
</feature>
<dbReference type="InterPro" id="IPR027417">
    <property type="entry name" value="P-loop_NTPase"/>
</dbReference>
<dbReference type="GO" id="GO:0005524">
    <property type="term" value="F:ATP binding"/>
    <property type="evidence" value="ECO:0007669"/>
    <property type="project" value="UniProtKB-KW"/>
</dbReference>
<evidence type="ECO:0000259" key="3">
    <source>
        <dbReference type="SMART" id="SM00382"/>
    </source>
</evidence>
<dbReference type="PANTHER" id="PTHR23077">
    <property type="entry name" value="AAA-FAMILY ATPASE"/>
    <property type="match status" value="1"/>
</dbReference>